<dbReference type="EMBL" id="CM008973">
    <property type="protein sequence ID" value="PNW76249.1"/>
    <property type="molecule type" value="Genomic_DNA"/>
</dbReference>
<accession>A0A2K3D6T8</accession>
<protein>
    <submittedName>
        <fullName evidence="1">Uncharacterized protein</fullName>
    </submittedName>
</protein>
<dbReference type="Proteomes" id="UP000006906">
    <property type="component" value="Chromosome 12"/>
</dbReference>
<gene>
    <name evidence="1" type="ORF">CHLRE_12g542050v5</name>
</gene>
<keyword evidence="2" id="KW-1185">Reference proteome</keyword>
<dbReference type="PaxDb" id="3055-EDP02856"/>
<dbReference type="ExpressionAtlas" id="A0A2K3D6T8">
    <property type="expression patterns" value="baseline and differential"/>
</dbReference>
<dbReference type="RefSeq" id="XP_001693920.2">
    <property type="nucleotide sequence ID" value="XM_001693868.2"/>
</dbReference>
<organism evidence="1 2">
    <name type="scientific">Chlamydomonas reinhardtii</name>
    <name type="common">Chlamydomonas smithii</name>
    <dbReference type="NCBI Taxonomy" id="3055"/>
    <lineage>
        <taxon>Eukaryota</taxon>
        <taxon>Viridiplantae</taxon>
        <taxon>Chlorophyta</taxon>
        <taxon>core chlorophytes</taxon>
        <taxon>Chlorophyceae</taxon>
        <taxon>CS clade</taxon>
        <taxon>Chlamydomonadales</taxon>
        <taxon>Chlamydomonadaceae</taxon>
        <taxon>Chlamydomonas</taxon>
    </lineage>
</organism>
<dbReference type="KEGG" id="cre:CHLRE_12g542050v5"/>
<dbReference type="Gramene" id="PNW76249">
    <property type="protein sequence ID" value="PNW76249"/>
    <property type="gene ID" value="CHLRE_12g542050v5"/>
</dbReference>
<evidence type="ECO:0000313" key="1">
    <source>
        <dbReference type="EMBL" id="PNW76249.1"/>
    </source>
</evidence>
<proteinExistence type="predicted"/>
<reference evidence="1 2" key="1">
    <citation type="journal article" date="2007" name="Science">
        <title>The Chlamydomonas genome reveals the evolution of key animal and plant functions.</title>
        <authorList>
            <person name="Merchant S.S."/>
            <person name="Prochnik S.E."/>
            <person name="Vallon O."/>
            <person name="Harris E.H."/>
            <person name="Karpowicz S.J."/>
            <person name="Witman G.B."/>
            <person name="Terry A."/>
            <person name="Salamov A."/>
            <person name="Fritz-Laylin L.K."/>
            <person name="Marechal-Drouard L."/>
            <person name="Marshall W.F."/>
            <person name="Qu L.H."/>
            <person name="Nelson D.R."/>
            <person name="Sanderfoot A.A."/>
            <person name="Spalding M.H."/>
            <person name="Kapitonov V.V."/>
            <person name="Ren Q."/>
            <person name="Ferris P."/>
            <person name="Lindquist E."/>
            <person name="Shapiro H."/>
            <person name="Lucas S.M."/>
            <person name="Grimwood J."/>
            <person name="Schmutz J."/>
            <person name="Cardol P."/>
            <person name="Cerutti H."/>
            <person name="Chanfreau G."/>
            <person name="Chen C.L."/>
            <person name="Cognat V."/>
            <person name="Croft M.T."/>
            <person name="Dent R."/>
            <person name="Dutcher S."/>
            <person name="Fernandez E."/>
            <person name="Fukuzawa H."/>
            <person name="Gonzalez-Ballester D."/>
            <person name="Gonzalez-Halphen D."/>
            <person name="Hallmann A."/>
            <person name="Hanikenne M."/>
            <person name="Hippler M."/>
            <person name="Inwood W."/>
            <person name="Jabbari K."/>
            <person name="Kalanon M."/>
            <person name="Kuras R."/>
            <person name="Lefebvre P.A."/>
            <person name="Lemaire S.D."/>
            <person name="Lobanov A.V."/>
            <person name="Lohr M."/>
            <person name="Manuell A."/>
            <person name="Meier I."/>
            <person name="Mets L."/>
            <person name="Mittag M."/>
            <person name="Mittelmeier T."/>
            <person name="Moroney J.V."/>
            <person name="Moseley J."/>
            <person name="Napoli C."/>
            <person name="Nedelcu A.M."/>
            <person name="Niyogi K."/>
            <person name="Novoselov S.V."/>
            <person name="Paulsen I.T."/>
            <person name="Pazour G."/>
            <person name="Purton S."/>
            <person name="Ral J.P."/>
            <person name="Riano-Pachon D.M."/>
            <person name="Riekhof W."/>
            <person name="Rymarquis L."/>
            <person name="Schroda M."/>
            <person name="Stern D."/>
            <person name="Umen J."/>
            <person name="Willows R."/>
            <person name="Wilson N."/>
            <person name="Zimmer S.L."/>
            <person name="Allmer J."/>
            <person name="Balk J."/>
            <person name="Bisova K."/>
            <person name="Chen C.J."/>
            <person name="Elias M."/>
            <person name="Gendler K."/>
            <person name="Hauser C."/>
            <person name="Lamb M.R."/>
            <person name="Ledford H."/>
            <person name="Long J.C."/>
            <person name="Minagawa J."/>
            <person name="Page M.D."/>
            <person name="Pan J."/>
            <person name="Pootakham W."/>
            <person name="Roje S."/>
            <person name="Rose A."/>
            <person name="Stahlberg E."/>
            <person name="Terauchi A.M."/>
            <person name="Yang P."/>
            <person name="Ball S."/>
            <person name="Bowler C."/>
            <person name="Dieckmann C.L."/>
            <person name="Gladyshev V.N."/>
            <person name="Green P."/>
            <person name="Jorgensen R."/>
            <person name="Mayfield S."/>
            <person name="Mueller-Roeber B."/>
            <person name="Rajamani S."/>
            <person name="Sayre R.T."/>
            <person name="Brokstein P."/>
            <person name="Dubchak I."/>
            <person name="Goodstein D."/>
            <person name="Hornick L."/>
            <person name="Huang Y.W."/>
            <person name="Jhaveri J."/>
            <person name="Luo Y."/>
            <person name="Martinez D."/>
            <person name="Ngau W.C."/>
            <person name="Otillar B."/>
            <person name="Poliakov A."/>
            <person name="Porter A."/>
            <person name="Szajkowski L."/>
            <person name="Werner G."/>
            <person name="Zhou K."/>
            <person name="Grigoriev I.V."/>
            <person name="Rokhsar D.S."/>
            <person name="Grossman A.R."/>
        </authorList>
    </citation>
    <scope>NUCLEOTIDE SEQUENCE [LARGE SCALE GENOMIC DNA]</scope>
    <source>
        <strain evidence="2">CC-503</strain>
    </source>
</reference>
<name>A0A2K3D6T8_CHLRE</name>
<dbReference type="InParanoid" id="A0A2K3D6T8"/>
<evidence type="ECO:0000313" key="2">
    <source>
        <dbReference type="Proteomes" id="UP000006906"/>
    </source>
</evidence>
<dbReference type="GeneID" id="5719515"/>
<dbReference type="AlphaFoldDB" id="A0A2K3D6T8"/>
<sequence length="147" mass="16219">MSSFFVFENVENAYTPRPSPTTSPAGSRRTSADGSPYVHTIWKSSEQHTGTIIGACRDIVLFSDGWMISHTNPSEVYRRACADHPLPAGLTYHLAALLNNRAALYNNVIERNQPVLTVPSFVSPEEEAAHVPLYMRGSSKQQQSDTP</sequence>